<reference evidence="20" key="3">
    <citation type="submission" date="2025-09" db="UniProtKB">
        <authorList>
            <consortium name="Ensembl"/>
        </authorList>
    </citation>
    <scope>IDENTIFICATION</scope>
</reference>
<dbReference type="Ensembl" id="ENSCSAVT00000008439.1">
    <property type="protein sequence ID" value="ENSCSAVP00000008331.1"/>
    <property type="gene ID" value="ENSCSAVG00000004954.1"/>
</dbReference>
<comment type="function">
    <text evidence="14 18">Converts testosterone into 5-alpha-dihydrotestosterone and progesterone or corticosterone into their corresponding 5-alpha-3-oxosteroids. It plays a central role in sexual differentiation and androgen physiology.</text>
</comment>
<dbReference type="Proteomes" id="UP000007875">
    <property type="component" value="Unassembled WGS sequence"/>
</dbReference>
<reference evidence="20" key="2">
    <citation type="submission" date="2025-08" db="UniProtKB">
        <authorList>
            <consortium name="Ensembl"/>
        </authorList>
    </citation>
    <scope>IDENTIFICATION</scope>
</reference>
<dbReference type="GO" id="GO:0030154">
    <property type="term" value="P:cell differentiation"/>
    <property type="evidence" value="ECO:0007669"/>
    <property type="project" value="UniProtKB-KW"/>
</dbReference>
<evidence type="ECO:0000259" key="19">
    <source>
        <dbReference type="Pfam" id="PF02544"/>
    </source>
</evidence>
<evidence type="ECO:0000256" key="3">
    <source>
        <dbReference type="ARBA" id="ARBA00007742"/>
    </source>
</evidence>
<keyword evidence="10 18" id="KW-1133">Transmembrane helix</keyword>
<feature type="transmembrane region" description="Helical" evidence="18">
    <location>
        <begin position="122"/>
        <end position="147"/>
    </location>
</feature>
<dbReference type="GO" id="GO:0007548">
    <property type="term" value="P:sex differentiation"/>
    <property type="evidence" value="ECO:0007669"/>
    <property type="project" value="UniProtKB-KW"/>
</dbReference>
<keyword evidence="7" id="KW-0492">Microsome</keyword>
<comment type="similarity">
    <text evidence="3 18">Belongs to the steroid 5-alpha reductase family.</text>
</comment>
<keyword evidence="8" id="KW-0521">NADP</keyword>
<evidence type="ECO:0000256" key="11">
    <source>
        <dbReference type="ARBA" id="ARBA00023002"/>
    </source>
</evidence>
<feature type="transmembrane region" description="Helical" evidence="18">
    <location>
        <begin position="154"/>
        <end position="172"/>
    </location>
</feature>
<evidence type="ECO:0000313" key="20">
    <source>
        <dbReference type="Ensembl" id="ENSCSAVP00000008331.1"/>
    </source>
</evidence>
<keyword evidence="12" id="KW-0443">Lipid metabolism</keyword>
<dbReference type="InterPro" id="IPR016636">
    <property type="entry name" value="3-oxo-5-alpha-steroid_4-DH"/>
</dbReference>
<dbReference type="PROSITE" id="PS50244">
    <property type="entry name" value="S5A_REDUCTASE"/>
    <property type="match status" value="1"/>
</dbReference>
<evidence type="ECO:0000256" key="1">
    <source>
        <dbReference type="ARBA" id="ARBA00004154"/>
    </source>
</evidence>
<dbReference type="HOGENOM" id="CLU_065395_1_1_1"/>
<evidence type="ECO:0000256" key="7">
    <source>
        <dbReference type="ARBA" id="ARBA00022848"/>
    </source>
</evidence>
<evidence type="ECO:0000256" key="17">
    <source>
        <dbReference type="ARBA" id="ARBA00049397"/>
    </source>
</evidence>
<evidence type="ECO:0000256" key="2">
    <source>
        <dbReference type="ARBA" id="ARBA00004477"/>
    </source>
</evidence>
<dbReference type="PANTHER" id="PTHR10556">
    <property type="entry name" value="3-OXO-5-ALPHA-STEROID 4-DEHYDROGENASE"/>
    <property type="match status" value="1"/>
</dbReference>
<comment type="catalytic activity">
    <reaction evidence="16">
        <text>androst-4-ene-3,17-dione + NADPH + H(+) = 5alpha-androstan-3,17-dione + NADP(+)</text>
        <dbReference type="Rhea" id="RHEA:50816"/>
        <dbReference type="ChEBI" id="CHEBI:15378"/>
        <dbReference type="ChEBI" id="CHEBI:15994"/>
        <dbReference type="ChEBI" id="CHEBI:16422"/>
        <dbReference type="ChEBI" id="CHEBI:57783"/>
        <dbReference type="ChEBI" id="CHEBI:58349"/>
    </reaction>
    <physiologicalReaction direction="left-to-right" evidence="16">
        <dbReference type="Rhea" id="RHEA:50817"/>
    </physiologicalReaction>
</comment>
<evidence type="ECO:0000256" key="15">
    <source>
        <dbReference type="ARBA" id="ARBA00048292"/>
    </source>
</evidence>
<feature type="transmembrane region" description="Helical" evidence="18">
    <location>
        <begin position="215"/>
        <end position="238"/>
    </location>
</feature>
<dbReference type="GeneTree" id="ENSGT00950000182886"/>
<organism evidence="20 21">
    <name type="scientific">Ciona savignyi</name>
    <name type="common">Pacific transparent sea squirt</name>
    <dbReference type="NCBI Taxonomy" id="51511"/>
    <lineage>
        <taxon>Eukaryota</taxon>
        <taxon>Metazoa</taxon>
        <taxon>Chordata</taxon>
        <taxon>Tunicata</taxon>
        <taxon>Ascidiacea</taxon>
        <taxon>Phlebobranchia</taxon>
        <taxon>Cionidae</taxon>
        <taxon>Ciona</taxon>
    </lineage>
</organism>
<feature type="domain" description="3-oxo-5-alpha-steroid 4-dehydrogenase C-terminal" evidence="19">
    <location>
        <begin position="120"/>
        <end position="267"/>
    </location>
</feature>
<dbReference type="PIRSF" id="PIRSF015596">
    <property type="entry name" value="5_alpha-SR2"/>
    <property type="match status" value="1"/>
</dbReference>
<feature type="transmembrane region" description="Helical" evidence="18">
    <location>
        <begin position="64"/>
        <end position="82"/>
    </location>
</feature>
<dbReference type="GO" id="GO:0006702">
    <property type="term" value="P:androgen biosynthetic process"/>
    <property type="evidence" value="ECO:0007669"/>
    <property type="project" value="UniProtKB-ARBA"/>
</dbReference>
<evidence type="ECO:0000313" key="21">
    <source>
        <dbReference type="Proteomes" id="UP000007875"/>
    </source>
</evidence>
<dbReference type="GO" id="GO:0047751">
    <property type="term" value="F:3-oxo-5-alpha-steroid 4-dehydrogenase (NADP+) activity"/>
    <property type="evidence" value="ECO:0007669"/>
    <property type="project" value="UniProtKB-EC"/>
</dbReference>
<dbReference type="InterPro" id="IPR001104">
    <property type="entry name" value="3-oxo-5_a-steroid_4-DH_C"/>
</dbReference>
<accession>H2YSM1</accession>
<name>H2YSM1_CIOSA</name>
<dbReference type="FunFam" id="1.20.120.1630:FF:000002">
    <property type="entry name" value="Steroid 5 alpha-reductase 1"/>
    <property type="match status" value="1"/>
</dbReference>
<dbReference type="Pfam" id="PF02544">
    <property type="entry name" value="Steroid_dh"/>
    <property type="match status" value="1"/>
</dbReference>
<comment type="catalytic activity">
    <reaction evidence="15">
        <text>5alpha-pregnane-3,20-dione + NADP(+) = progesterone + NADPH + H(+)</text>
        <dbReference type="Rhea" id="RHEA:21952"/>
        <dbReference type="ChEBI" id="CHEBI:15378"/>
        <dbReference type="ChEBI" id="CHEBI:17026"/>
        <dbReference type="ChEBI" id="CHEBI:28952"/>
        <dbReference type="ChEBI" id="CHEBI:57783"/>
        <dbReference type="ChEBI" id="CHEBI:58349"/>
        <dbReference type="EC" id="1.3.1.22"/>
    </reaction>
    <physiologicalReaction direction="right-to-left" evidence="15">
        <dbReference type="Rhea" id="RHEA:21954"/>
    </physiologicalReaction>
</comment>
<feature type="transmembrane region" description="Helical" evidence="18">
    <location>
        <begin position="94"/>
        <end position="110"/>
    </location>
</feature>
<dbReference type="EC" id="1.3.1.22" evidence="18"/>
<reference evidence="21" key="1">
    <citation type="submission" date="2003-08" db="EMBL/GenBank/DDBJ databases">
        <authorList>
            <person name="Birren B."/>
            <person name="Nusbaum C."/>
            <person name="Abebe A."/>
            <person name="Abouelleil A."/>
            <person name="Adekoya E."/>
            <person name="Ait-zahra M."/>
            <person name="Allen N."/>
            <person name="Allen T."/>
            <person name="An P."/>
            <person name="Anderson M."/>
            <person name="Anderson S."/>
            <person name="Arachchi H."/>
            <person name="Armbruster J."/>
            <person name="Bachantsang P."/>
            <person name="Baldwin J."/>
            <person name="Barry A."/>
            <person name="Bayul T."/>
            <person name="Blitshsteyn B."/>
            <person name="Bloom T."/>
            <person name="Blye J."/>
            <person name="Boguslavskiy L."/>
            <person name="Borowsky M."/>
            <person name="Boukhgalter B."/>
            <person name="Brunache A."/>
            <person name="Butler J."/>
            <person name="Calixte N."/>
            <person name="Calvo S."/>
            <person name="Camarata J."/>
            <person name="Campo K."/>
            <person name="Chang J."/>
            <person name="Cheshatsang Y."/>
            <person name="Citroen M."/>
            <person name="Collymore A."/>
            <person name="Considine T."/>
            <person name="Cook A."/>
            <person name="Cooke P."/>
            <person name="Corum B."/>
            <person name="Cuomo C."/>
            <person name="David R."/>
            <person name="Dawoe T."/>
            <person name="Degray S."/>
            <person name="Dodge S."/>
            <person name="Dooley K."/>
            <person name="Dorje P."/>
            <person name="Dorjee K."/>
            <person name="Dorris L."/>
            <person name="Duffey N."/>
            <person name="Dupes A."/>
            <person name="Elkins T."/>
            <person name="Engels R."/>
            <person name="Erickson J."/>
            <person name="Farina A."/>
            <person name="Faro S."/>
            <person name="Ferreira P."/>
            <person name="Fischer H."/>
            <person name="Fitzgerald M."/>
            <person name="Foley K."/>
            <person name="Gage D."/>
            <person name="Galagan J."/>
            <person name="Gearin G."/>
            <person name="Gnerre S."/>
            <person name="Gnirke A."/>
            <person name="Goyette A."/>
            <person name="Graham J."/>
            <person name="Grandbois E."/>
            <person name="Gyaltsen K."/>
            <person name="Hafez N."/>
            <person name="Hagopian D."/>
            <person name="Hagos B."/>
            <person name="Hall J."/>
            <person name="Hatcher B."/>
            <person name="Heller A."/>
            <person name="Higgins H."/>
            <person name="Honan T."/>
            <person name="Horn A."/>
            <person name="Houde N."/>
            <person name="Hughes L."/>
            <person name="Hulme W."/>
            <person name="Husby E."/>
            <person name="Iliev I."/>
            <person name="Jaffe D."/>
            <person name="Jones C."/>
            <person name="Kamal M."/>
            <person name="Kamat A."/>
            <person name="Kamvysselis M."/>
            <person name="Karlsson E."/>
            <person name="Kells C."/>
            <person name="Kieu A."/>
            <person name="Kisner P."/>
            <person name="Kodira C."/>
            <person name="Kulbokas E."/>
            <person name="Labutti K."/>
            <person name="Lama D."/>
            <person name="Landers T."/>
            <person name="Leger J."/>
            <person name="Levine S."/>
            <person name="Lewis D."/>
            <person name="Lewis T."/>
            <person name="Lindblad-toh K."/>
            <person name="Liu X."/>
            <person name="Lokyitsang T."/>
            <person name="Lokyitsang Y."/>
            <person name="Lucien O."/>
            <person name="Lui A."/>
            <person name="Ma L.J."/>
            <person name="Mabbitt R."/>
            <person name="Macdonald J."/>
            <person name="Maclean C."/>
            <person name="Major J."/>
            <person name="Manning J."/>
            <person name="Marabella R."/>
            <person name="Maru K."/>
            <person name="Matthews C."/>
            <person name="Mauceli E."/>
            <person name="Mccarthy M."/>
            <person name="Mcdonough S."/>
            <person name="Mcghee T."/>
            <person name="Meldrim J."/>
            <person name="Meneus L."/>
            <person name="Mesirov J."/>
            <person name="Mihalev A."/>
            <person name="Mihova T."/>
            <person name="Mikkelsen T."/>
            <person name="Mlenga V."/>
            <person name="Moru K."/>
            <person name="Mozes J."/>
            <person name="Mulrain L."/>
            <person name="Munson G."/>
            <person name="Naylor J."/>
            <person name="Newes C."/>
            <person name="Nguyen C."/>
            <person name="Nguyen N."/>
            <person name="Nguyen T."/>
            <person name="Nicol R."/>
            <person name="Nielsen C."/>
            <person name="Nizzari M."/>
            <person name="Norbu C."/>
            <person name="Norbu N."/>
            <person name="O'donnell P."/>
            <person name="Okoawo O."/>
            <person name="O'leary S."/>
            <person name="Omotosho B."/>
            <person name="O'neill K."/>
            <person name="Osman S."/>
            <person name="Parker S."/>
            <person name="Perrin D."/>
            <person name="Phunkhang P."/>
            <person name="Piqani B."/>
            <person name="Purcell S."/>
            <person name="Rachupka T."/>
            <person name="Ramasamy U."/>
            <person name="Rameau R."/>
            <person name="Ray V."/>
            <person name="Raymond C."/>
            <person name="Retta R."/>
            <person name="Richardson S."/>
            <person name="Rise C."/>
            <person name="Rodriguez J."/>
            <person name="Rogers J."/>
            <person name="Rogov P."/>
            <person name="Rutman M."/>
            <person name="Schupbach R."/>
            <person name="Seaman C."/>
            <person name="Settipalli S."/>
            <person name="Sharpe T."/>
            <person name="Sheridan J."/>
            <person name="Sherpa N."/>
            <person name="Shi J."/>
            <person name="Smirnov S."/>
            <person name="Smith C."/>
            <person name="Sougnez C."/>
            <person name="Spencer B."/>
            <person name="Stalker J."/>
            <person name="Stange-thomann N."/>
            <person name="Stavropoulos S."/>
            <person name="Stetson K."/>
            <person name="Stone C."/>
            <person name="Stone S."/>
            <person name="Stubbs M."/>
            <person name="Talamas J."/>
            <person name="Tchuinga P."/>
            <person name="Tenzing P."/>
            <person name="Tesfaye S."/>
            <person name="Theodore J."/>
            <person name="Thoulutsang Y."/>
            <person name="Topham K."/>
            <person name="Towey S."/>
            <person name="Tsamla T."/>
            <person name="Tsomo N."/>
            <person name="Vallee D."/>
            <person name="Vassiliev H."/>
            <person name="Venkataraman V."/>
            <person name="Vinson J."/>
            <person name="Vo A."/>
            <person name="Wade C."/>
            <person name="Wang S."/>
            <person name="Wangchuk T."/>
            <person name="Wangdi T."/>
            <person name="Whittaker C."/>
            <person name="Wilkinson J."/>
            <person name="Wu Y."/>
            <person name="Wyman D."/>
            <person name="Yadav S."/>
            <person name="Yang S."/>
            <person name="Yang X."/>
            <person name="Yeager S."/>
            <person name="Yee E."/>
            <person name="Young G."/>
            <person name="Zainoun J."/>
            <person name="Zembeck L."/>
            <person name="Zimmer A."/>
            <person name="Zody M."/>
            <person name="Lander E."/>
        </authorList>
    </citation>
    <scope>NUCLEOTIDE SEQUENCE [LARGE SCALE GENOMIC DNA]</scope>
</reference>
<evidence type="ECO:0000256" key="16">
    <source>
        <dbReference type="ARBA" id="ARBA00049166"/>
    </source>
</evidence>
<evidence type="ECO:0000256" key="10">
    <source>
        <dbReference type="ARBA" id="ARBA00022989"/>
    </source>
</evidence>
<evidence type="ECO:0000256" key="13">
    <source>
        <dbReference type="ARBA" id="ARBA00023136"/>
    </source>
</evidence>
<dbReference type="GO" id="GO:0005789">
    <property type="term" value="C:endoplasmic reticulum membrane"/>
    <property type="evidence" value="ECO:0007669"/>
    <property type="project" value="UniProtKB-SubCell"/>
</dbReference>
<protein>
    <recommendedName>
        <fullName evidence="18">3-oxo-5-alpha-steroid 4-dehydrogenase</fullName>
        <ecNumber evidence="18">1.3.1.22</ecNumber>
    </recommendedName>
</protein>
<dbReference type="OMA" id="PHYALEW"/>
<dbReference type="InParanoid" id="H2YSM1"/>
<dbReference type="InterPro" id="IPR039357">
    <property type="entry name" value="SRD5A/TECR"/>
</dbReference>
<dbReference type="PANTHER" id="PTHR10556:SF57">
    <property type="entry name" value="3-OXO-5-ALPHA-STEROID 4-DEHYDROGENASE 1"/>
    <property type="match status" value="1"/>
</dbReference>
<dbReference type="Gene3D" id="1.20.120.1630">
    <property type="match status" value="1"/>
</dbReference>
<proteinExistence type="inferred from homology"/>
<keyword evidence="4 18" id="KW-0812">Transmembrane</keyword>
<comment type="catalytic activity">
    <reaction evidence="18">
        <text>a 3-oxo-5alpha-steroid + NADP(+) = a 3-oxo-Delta(4)-steroid + NADPH + H(+)</text>
        <dbReference type="Rhea" id="RHEA:54384"/>
        <dbReference type="ChEBI" id="CHEBI:13601"/>
        <dbReference type="ChEBI" id="CHEBI:15378"/>
        <dbReference type="ChEBI" id="CHEBI:47909"/>
        <dbReference type="ChEBI" id="CHEBI:57783"/>
        <dbReference type="ChEBI" id="CHEBI:58349"/>
        <dbReference type="EC" id="1.3.1.22"/>
    </reaction>
</comment>
<dbReference type="AlphaFoldDB" id="H2YSM1"/>
<comment type="catalytic activity">
    <reaction evidence="17">
        <text>17beta-hydroxy-5alpha-androstan-3-one + NADP(+) = testosterone + NADPH + H(+)</text>
        <dbReference type="Rhea" id="RHEA:50820"/>
        <dbReference type="ChEBI" id="CHEBI:15378"/>
        <dbReference type="ChEBI" id="CHEBI:16330"/>
        <dbReference type="ChEBI" id="CHEBI:17347"/>
        <dbReference type="ChEBI" id="CHEBI:57783"/>
        <dbReference type="ChEBI" id="CHEBI:58349"/>
        <dbReference type="EC" id="1.3.1.22"/>
    </reaction>
    <physiologicalReaction direction="right-to-left" evidence="17">
        <dbReference type="Rhea" id="RHEA:50822"/>
    </physiologicalReaction>
</comment>
<evidence type="ECO:0000256" key="4">
    <source>
        <dbReference type="ARBA" id="ARBA00022692"/>
    </source>
</evidence>
<evidence type="ECO:0000256" key="8">
    <source>
        <dbReference type="ARBA" id="ARBA00022857"/>
    </source>
</evidence>
<sequence length="268" mass="30736">MSGYIGKFYDVLIGSKDQKQQIDLMAGILIGISPIIHLILVSGINAPYGRYTSSAWGVQINGKLAWFMQELPSFVIPVYIYLTSDTASLSTPARTLLGLFLLHYFNRTFIYSQKIRGGKPTPILICLMAMFFCVCNGYMQSIFLVHYSNYREEYFFEWNFVFGVAIFFFGFYTNLECDSILRNLRKPGEKGYKIPTGSMFDYVSGGNLFGEALEWSGWALACWSVQGFAFAAFAVMYLSARSYSHHVWYLKKFEDYPKDRKIFIPYIA</sequence>
<evidence type="ECO:0000256" key="5">
    <source>
        <dbReference type="ARBA" id="ARBA00022782"/>
    </source>
</evidence>
<keyword evidence="9" id="KW-0726">Sexual differentiation</keyword>
<keyword evidence="6" id="KW-0256">Endoplasmic reticulum</keyword>
<dbReference type="eggNOG" id="KOG1638">
    <property type="taxonomic scope" value="Eukaryota"/>
</dbReference>
<evidence type="ECO:0000256" key="18">
    <source>
        <dbReference type="PIRNR" id="PIRNR015596"/>
    </source>
</evidence>
<evidence type="ECO:0000256" key="6">
    <source>
        <dbReference type="ARBA" id="ARBA00022824"/>
    </source>
</evidence>
<keyword evidence="21" id="KW-1185">Reference proteome</keyword>
<feature type="transmembrane region" description="Helical" evidence="18">
    <location>
        <begin position="24"/>
        <end position="44"/>
    </location>
</feature>
<keyword evidence="11" id="KW-0560">Oxidoreductase</keyword>
<keyword evidence="13 18" id="KW-0472">Membrane</keyword>
<evidence type="ECO:0000256" key="9">
    <source>
        <dbReference type="ARBA" id="ARBA00022928"/>
    </source>
</evidence>
<evidence type="ECO:0000256" key="14">
    <source>
        <dbReference type="ARBA" id="ARBA00037789"/>
    </source>
</evidence>
<dbReference type="STRING" id="51511.ENSCSAVP00000008331"/>
<comment type="subcellular location">
    <subcellularLocation>
        <location evidence="2">Endoplasmic reticulum membrane</location>
        <topology evidence="2">Multi-pass membrane protein</topology>
    </subcellularLocation>
    <subcellularLocation>
        <location evidence="1">Microsome membrane</location>
        <topology evidence="1">Multi-pass membrane protein</topology>
    </subcellularLocation>
</comment>
<keyword evidence="5" id="KW-0221">Differentiation</keyword>
<evidence type="ECO:0000256" key="12">
    <source>
        <dbReference type="ARBA" id="ARBA00023098"/>
    </source>
</evidence>